<dbReference type="OrthoDB" id="2804213at2759"/>
<evidence type="ECO:0000313" key="2">
    <source>
        <dbReference type="Proteomes" id="UP000076871"/>
    </source>
</evidence>
<name>A0A165BT43_9APHY</name>
<keyword evidence="2" id="KW-1185">Reference proteome</keyword>
<dbReference type="EMBL" id="KV427662">
    <property type="protein sequence ID" value="KZT01601.1"/>
    <property type="molecule type" value="Genomic_DNA"/>
</dbReference>
<dbReference type="InParanoid" id="A0A165BT43"/>
<dbReference type="RefSeq" id="XP_040759341.1">
    <property type="nucleotide sequence ID" value="XM_040909954.1"/>
</dbReference>
<proteinExistence type="predicted"/>
<sequence length="57" mass="6205">MGLNTGSHSTLNTPDFTSRLVGNMGVEVQHTSLVFENVENSMEDEQGVTPCDRVPLL</sequence>
<dbReference type="AlphaFoldDB" id="A0A165BT43"/>
<organism evidence="1 2">
    <name type="scientific">Laetiporus sulphureus 93-53</name>
    <dbReference type="NCBI Taxonomy" id="1314785"/>
    <lineage>
        <taxon>Eukaryota</taxon>
        <taxon>Fungi</taxon>
        <taxon>Dikarya</taxon>
        <taxon>Basidiomycota</taxon>
        <taxon>Agaricomycotina</taxon>
        <taxon>Agaricomycetes</taxon>
        <taxon>Polyporales</taxon>
        <taxon>Laetiporus</taxon>
    </lineage>
</organism>
<dbReference type="GeneID" id="63826983"/>
<gene>
    <name evidence="1" type="ORF">LAESUDRAFT_731013</name>
</gene>
<accession>A0A165BT43</accession>
<evidence type="ECO:0000313" key="1">
    <source>
        <dbReference type="EMBL" id="KZT01601.1"/>
    </source>
</evidence>
<protein>
    <submittedName>
        <fullName evidence="1">Uncharacterized protein</fullName>
    </submittedName>
</protein>
<reference evidence="1 2" key="1">
    <citation type="journal article" date="2016" name="Mol. Biol. Evol.">
        <title>Comparative Genomics of Early-Diverging Mushroom-Forming Fungi Provides Insights into the Origins of Lignocellulose Decay Capabilities.</title>
        <authorList>
            <person name="Nagy L.G."/>
            <person name="Riley R."/>
            <person name="Tritt A."/>
            <person name="Adam C."/>
            <person name="Daum C."/>
            <person name="Floudas D."/>
            <person name="Sun H."/>
            <person name="Yadav J.S."/>
            <person name="Pangilinan J."/>
            <person name="Larsson K.H."/>
            <person name="Matsuura K."/>
            <person name="Barry K."/>
            <person name="Labutti K."/>
            <person name="Kuo R."/>
            <person name="Ohm R.A."/>
            <person name="Bhattacharya S.S."/>
            <person name="Shirouzu T."/>
            <person name="Yoshinaga Y."/>
            <person name="Martin F.M."/>
            <person name="Grigoriev I.V."/>
            <person name="Hibbett D.S."/>
        </authorList>
    </citation>
    <scope>NUCLEOTIDE SEQUENCE [LARGE SCALE GENOMIC DNA]</scope>
    <source>
        <strain evidence="1 2">93-53</strain>
    </source>
</reference>
<dbReference type="Proteomes" id="UP000076871">
    <property type="component" value="Unassembled WGS sequence"/>
</dbReference>